<keyword evidence="14" id="KW-0808">Transferase</keyword>
<dbReference type="InterPro" id="IPR000772">
    <property type="entry name" value="Ricin_B_lectin"/>
</dbReference>
<evidence type="ECO:0000256" key="11">
    <source>
        <dbReference type="ARBA" id="ARBA00023136"/>
    </source>
</evidence>
<evidence type="ECO:0000313" key="18">
    <source>
        <dbReference type="Proteomes" id="UP000838412"/>
    </source>
</evidence>
<dbReference type="SMART" id="SM00458">
    <property type="entry name" value="RICIN"/>
    <property type="match status" value="1"/>
</dbReference>
<evidence type="ECO:0000313" key="17">
    <source>
        <dbReference type="EMBL" id="CAH1238185.1"/>
    </source>
</evidence>
<dbReference type="GO" id="GO:0030246">
    <property type="term" value="F:carbohydrate binding"/>
    <property type="evidence" value="ECO:0007669"/>
    <property type="project" value="UniProtKB-KW"/>
</dbReference>
<dbReference type="InterPro" id="IPR029044">
    <property type="entry name" value="Nucleotide-diphossugar_trans"/>
</dbReference>
<evidence type="ECO:0000256" key="3">
    <source>
        <dbReference type="ARBA" id="ARBA00004922"/>
    </source>
</evidence>
<dbReference type="PANTHER" id="PTHR11675:SF130">
    <property type="entry name" value="POLYPEPTIDE N-ACETYLGALACTOSAMINYLTRANSFERASE 5"/>
    <property type="match status" value="1"/>
</dbReference>
<evidence type="ECO:0000256" key="6">
    <source>
        <dbReference type="ARBA" id="ARBA00022692"/>
    </source>
</evidence>
<feature type="transmembrane region" description="Helical" evidence="14">
    <location>
        <begin position="12"/>
        <end position="35"/>
    </location>
</feature>
<evidence type="ECO:0000256" key="9">
    <source>
        <dbReference type="ARBA" id="ARBA00022989"/>
    </source>
</evidence>
<dbReference type="GO" id="GO:0004653">
    <property type="term" value="F:polypeptide N-acetylgalactosaminyltransferase activity"/>
    <property type="evidence" value="ECO:0007669"/>
    <property type="project" value="TreeGrafter"/>
</dbReference>
<organism evidence="17 18">
    <name type="scientific">Branchiostoma lanceolatum</name>
    <name type="common">Common lancelet</name>
    <name type="synonym">Amphioxus lanceolatum</name>
    <dbReference type="NCBI Taxonomy" id="7740"/>
    <lineage>
        <taxon>Eukaryota</taxon>
        <taxon>Metazoa</taxon>
        <taxon>Chordata</taxon>
        <taxon>Cephalochordata</taxon>
        <taxon>Leptocardii</taxon>
        <taxon>Amphioxiformes</taxon>
        <taxon>Branchiostomatidae</taxon>
        <taxon>Branchiostoma</taxon>
    </lineage>
</organism>
<dbReference type="Gene3D" id="2.80.10.50">
    <property type="match status" value="1"/>
</dbReference>
<reference evidence="17" key="1">
    <citation type="submission" date="2022-01" db="EMBL/GenBank/DDBJ databases">
        <authorList>
            <person name="Braso-Vives M."/>
        </authorList>
    </citation>
    <scope>NUCLEOTIDE SEQUENCE</scope>
</reference>
<gene>
    <name evidence="17" type="primary">GALNT13</name>
    <name evidence="17" type="ORF">BLAG_LOCUS2887</name>
</gene>
<keyword evidence="10 14" id="KW-0333">Golgi apparatus</keyword>
<evidence type="ECO:0000256" key="15">
    <source>
        <dbReference type="SAM" id="MobiDB-lite"/>
    </source>
</evidence>
<dbReference type="EC" id="2.4.1.-" evidence="14"/>
<comment type="pathway">
    <text evidence="3 14">Protein modification; protein glycosylation.</text>
</comment>
<evidence type="ECO:0000256" key="1">
    <source>
        <dbReference type="ARBA" id="ARBA00001936"/>
    </source>
</evidence>
<dbReference type="FunFam" id="3.90.550.10:FF:000298">
    <property type="entry name" value="Polypeptide N-acetylgalactosaminyltransferase"/>
    <property type="match status" value="1"/>
</dbReference>
<evidence type="ECO:0000256" key="8">
    <source>
        <dbReference type="ARBA" id="ARBA00022968"/>
    </source>
</evidence>
<keyword evidence="11 14" id="KW-0472">Membrane</keyword>
<name>A0A8J9YMX4_BRALA</name>
<proteinExistence type="inferred from homology"/>
<keyword evidence="7 14" id="KW-0430">Lectin</keyword>
<dbReference type="SUPFAM" id="SSF50370">
    <property type="entry name" value="Ricin B-like lectins"/>
    <property type="match status" value="1"/>
</dbReference>
<dbReference type="UniPathway" id="UPA00378"/>
<dbReference type="GO" id="GO:0006493">
    <property type="term" value="P:protein O-linked glycosylation"/>
    <property type="evidence" value="ECO:0007669"/>
    <property type="project" value="TreeGrafter"/>
</dbReference>
<dbReference type="InterPro" id="IPR035992">
    <property type="entry name" value="Ricin_B-like_lectins"/>
</dbReference>
<dbReference type="Proteomes" id="UP000838412">
    <property type="component" value="Chromosome 10"/>
</dbReference>
<feature type="compositionally biased region" description="Polar residues" evidence="15">
    <location>
        <begin position="172"/>
        <end position="187"/>
    </location>
</feature>
<keyword evidence="14" id="KW-0328">Glycosyltransferase</keyword>
<feature type="region of interest" description="Disordered" evidence="15">
    <location>
        <begin position="148"/>
        <end position="187"/>
    </location>
</feature>
<dbReference type="InterPro" id="IPR045885">
    <property type="entry name" value="GalNAc-T"/>
</dbReference>
<dbReference type="PANTHER" id="PTHR11675">
    <property type="entry name" value="N-ACETYLGALACTOSAMINYLTRANSFERASE"/>
    <property type="match status" value="1"/>
</dbReference>
<evidence type="ECO:0000256" key="10">
    <source>
        <dbReference type="ARBA" id="ARBA00023034"/>
    </source>
</evidence>
<dbReference type="Gene3D" id="3.90.550.10">
    <property type="entry name" value="Spore Coat Polysaccharide Biosynthesis Protein SpsA, Chain A"/>
    <property type="match status" value="1"/>
</dbReference>
<protein>
    <recommendedName>
        <fullName evidence="5 14">Polypeptide N-acetylgalactosaminyltransferase</fullName>
        <ecNumber evidence="14">2.4.1.-</ecNumber>
    </recommendedName>
    <alternativeName>
        <fullName evidence="14">Protein-UDP acetylgalactosaminyltransferase</fullName>
    </alternativeName>
</protein>
<dbReference type="FunFam" id="3.90.550.10:FF:000418">
    <property type="entry name" value="ATP synthase subunit beta"/>
    <property type="match status" value="1"/>
</dbReference>
<dbReference type="OrthoDB" id="416652at2759"/>
<accession>A0A8J9YMX4</accession>
<keyword evidence="18" id="KW-1185">Reference proteome</keyword>
<dbReference type="AlphaFoldDB" id="A0A8J9YMX4"/>
<comment type="similarity">
    <text evidence="4 14">Belongs to the glycosyltransferase 2 family. GalNAc-T subfamily.</text>
</comment>
<keyword evidence="6 14" id="KW-0812">Transmembrane</keyword>
<dbReference type="EMBL" id="OV696695">
    <property type="protein sequence ID" value="CAH1238185.1"/>
    <property type="molecule type" value="Genomic_DNA"/>
</dbReference>
<evidence type="ECO:0000256" key="2">
    <source>
        <dbReference type="ARBA" id="ARBA00004323"/>
    </source>
</evidence>
<dbReference type="InterPro" id="IPR001173">
    <property type="entry name" value="Glyco_trans_2-like"/>
</dbReference>
<keyword evidence="9 14" id="KW-1133">Transmembrane helix</keyword>
<evidence type="ECO:0000256" key="5">
    <source>
        <dbReference type="ARBA" id="ARBA00012644"/>
    </source>
</evidence>
<sequence length="735" mass="85216">MPSRGRTTSYASIVFMTSIVWLAMHIVFLMFYVMFKDPSKHKFVEMHMGSLSQKGIREYVIRGKMERKMQKRMDSLLEEEEKYHRRVITNETNALNASRSFQASNALDLHSENVILKKDIRRLSRRTRGLEFAQRTLLNELTTTLRNQDDGEIPTVKTSSERHHTSTSESTVASRENTSGLKPFNWSPQWQKQQETVRYNDDDVPVHVVEELDVTTMPRDPDAPGENGEGIIDDDLEKVEEAFKIASFNQHVSDQISIERSLPDVRAEGCNASLVGDDLPTTSVIICFCEESWSTLLRTVHSVINRSPPRLIKEVILVDDASSRDHLKKKLDDYMTRFPQVKIIHLPERAGLIRARLRGAAIATGEVLTFLDSHVECAVGWLEPLLDRIRLNRRAVVCPSIDVIEMRTFRYSSSGHMTRGGFDWRMHFRWNTVPDYEMARRKTEKAPIRSPTMAGGLFSIHKMFFEELGQYDPGLEIWGGENLELSFKTWMCGGTLEILPCSRVGHIFRQSQPYRFPGGGMQTVQRNSLRVVQVWMDENHRKAFYAVNPELKYMNISYGDVGERRQLRERLGCKSFQWYLDTVYKEMRVPDLTFQASGELRNLGLNLCLDTLGNTEGSLALYPCHGLGDRQSFLYNWENHLRHEELCLVPYFPPPEEDRPAELHIDWCEGQDEKLIWKHTRKGKIMHVQTSLCLDVTDDKRRPILTECRKTSRTQRWKFLKYFDKDGNEILENLR</sequence>
<dbReference type="SUPFAM" id="SSF53448">
    <property type="entry name" value="Nucleotide-diphospho-sugar transferases"/>
    <property type="match status" value="1"/>
</dbReference>
<feature type="domain" description="Ricin B lectin" evidence="16">
    <location>
        <begin position="597"/>
        <end position="720"/>
    </location>
</feature>
<comment type="cofactor">
    <cofactor evidence="1 14">
        <name>Mn(2+)</name>
        <dbReference type="ChEBI" id="CHEBI:29035"/>
    </cofactor>
</comment>
<comment type="subcellular location">
    <subcellularLocation>
        <location evidence="2 14">Golgi apparatus membrane</location>
        <topology evidence="2 14">Single-pass type II membrane protein</topology>
    </subcellularLocation>
</comment>
<evidence type="ECO:0000256" key="12">
    <source>
        <dbReference type="ARBA" id="ARBA00023157"/>
    </source>
</evidence>
<evidence type="ECO:0000256" key="13">
    <source>
        <dbReference type="ARBA" id="ARBA00023211"/>
    </source>
</evidence>
<evidence type="ECO:0000256" key="14">
    <source>
        <dbReference type="RuleBase" id="RU361242"/>
    </source>
</evidence>
<keyword evidence="8" id="KW-0735">Signal-anchor</keyword>
<dbReference type="Pfam" id="PF00535">
    <property type="entry name" value="Glycos_transf_2"/>
    <property type="match status" value="1"/>
</dbReference>
<evidence type="ECO:0000256" key="7">
    <source>
        <dbReference type="ARBA" id="ARBA00022734"/>
    </source>
</evidence>
<dbReference type="PROSITE" id="PS50231">
    <property type="entry name" value="RICIN_B_LECTIN"/>
    <property type="match status" value="1"/>
</dbReference>
<evidence type="ECO:0000259" key="16">
    <source>
        <dbReference type="SMART" id="SM00458"/>
    </source>
</evidence>
<evidence type="ECO:0000256" key="4">
    <source>
        <dbReference type="ARBA" id="ARBA00005680"/>
    </source>
</evidence>
<dbReference type="GO" id="GO:0000139">
    <property type="term" value="C:Golgi membrane"/>
    <property type="evidence" value="ECO:0007669"/>
    <property type="project" value="UniProtKB-SubCell"/>
</dbReference>
<dbReference type="CDD" id="cd02510">
    <property type="entry name" value="pp-GalNAc-T"/>
    <property type="match status" value="1"/>
</dbReference>
<keyword evidence="13 14" id="KW-0464">Manganese</keyword>
<keyword evidence="12 14" id="KW-1015">Disulfide bond</keyword>
<dbReference type="Pfam" id="PF00652">
    <property type="entry name" value="Ricin_B_lectin"/>
    <property type="match status" value="1"/>
</dbReference>